<gene>
    <name evidence="2" type="ORF">ACAOBT_LOCUS25147</name>
</gene>
<keyword evidence="1" id="KW-0732">Signal</keyword>
<protein>
    <submittedName>
        <fullName evidence="2">Uncharacterized protein</fullName>
    </submittedName>
</protein>
<evidence type="ECO:0000256" key="1">
    <source>
        <dbReference type="SAM" id="SignalP"/>
    </source>
</evidence>
<name>A0A9P0LTM4_ACAOB</name>
<evidence type="ECO:0000313" key="2">
    <source>
        <dbReference type="EMBL" id="CAH1999717.1"/>
    </source>
</evidence>
<keyword evidence="3" id="KW-1185">Reference proteome</keyword>
<dbReference type="EMBL" id="CAKOFQ010007378">
    <property type="protein sequence ID" value="CAH1999717.1"/>
    <property type="molecule type" value="Genomic_DNA"/>
</dbReference>
<organism evidence="2 3">
    <name type="scientific">Acanthoscelides obtectus</name>
    <name type="common">Bean weevil</name>
    <name type="synonym">Bruchus obtectus</name>
    <dbReference type="NCBI Taxonomy" id="200917"/>
    <lineage>
        <taxon>Eukaryota</taxon>
        <taxon>Metazoa</taxon>
        <taxon>Ecdysozoa</taxon>
        <taxon>Arthropoda</taxon>
        <taxon>Hexapoda</taxon>
        <taxon>Insecta</taxon>
        <taxon>Pterygota</taxon>
        <taxon>Neoptera</taxon>
        <taxon>Endopterygota</taxon>
        <taxon>Coleoptera</taxon>
        <taxon>Polyphaga</taxon>
        <taxon>Cucujiformia</taxon>
        <taxon>Chrysomeloidea</taxon>
        <taxon>Chrysomelidae</taxon>
        <taxon>Bruchinae</taxon>
        <taxon>Bruchini</taxon>
        <taxon>Acanthoscelides</taxon>
    </lineage>
</organism>
<feature type="chain" id="PRO_5040449580" evidence="1">
    <location>
        <begin position="23"/>
        <end position="573"/>
    </location>
</feature>
<dbReference type="Proteomes" id="UP001152888">
    <property type="component" value="Unassembled WGS sequence"/>
</dbReference>
<dbReference type="OrthoDB" id="6339459at2759"/>
<sequence>MTSQAYLVLHLLLVLLVTPTFQKHSDDEHDDAMTIESDVRSEYEPNPFADVAAEILKEQLAQNLGPALQGMFAGGNGGNGGGGGEMLDMLSSMAGALGGNNNQGGNGGDSGGAAALLQGLGALMANKNGGDDQDGGGIDAGAILQGLGALMGNNKGGAKRDNNEGGIDAGALLQGMAALMGNKGSQGGQGGGLNMDMISSVLQALAPQEETNRVKKKRRTAEDTKGNEIDLENLNMGDVAKVASKLMGKGTSSLMSYVPMIMQALQSFSGPEAAAREEQHASHSSMMPPFLEKLHVYFDHFMHTELGKKIISMLGAEKAFKAFADENGRFDYKKFGELMENHSFRKRWIQTVTDRIADLAHTYLDPRTFDTMFTSAQYLVNTYLKMQGFPKQVLLDPENPVDSISKLINFVFKKYIDIKVKSKNYVAPVVEFLSGLKGAAQTKNFLGSNSREFSNKLADTINMEIIEPLIRVNRAFRFAKTTPKCDRYVMCLVNEKNQNEKEDTLPSLKKLLYRGSSLVAAWFLTSETPYWTLYNDITTTSENSDCKTLYLKECDGFHTEEMKVTTEYVHNEL</sequence>
<reference evidence="2" key="1">
    <citation type="submission" date="2022-03" db="EMBL/GenBank/DDBJ databases">
        <authorList>
            <person name="Sayadi A."/>
        </authorList>
    </citation>
    <scope>NUCLEOTIDE SEQUENCE</scope>
</reference>
<feature type="signal peptide" evidence="1">
    <location>
        <begin position="1"/>
        <end position="22"/>
    </location>
</feature>
<proteinExistence type="predicted"/>
<evidence type="ECO:0000313" key="3">
    <source>
        <dbReference type="Proteomes" id="UP001152888"/>
    </source>
</evidence>
<comment type="caution">
    <text evidence="2">The sequence shown here is derived from an EMBL/GenBank/DDBJ whole genome shotgun (WGS) entry which is preliminary data.</text>
</comment>
<accession>A0A9P0LTM4</accession>
<dbReference type="AlphaFoldDB" id="A0A9P0LTM4"/>